<proteinExistence type="predicted"/>
<protein>
    <submittedName>
        <fullName evidence="1">Nucleotidyl transferase AbiEii/AbiGii toxin family protein</fullName>
    </submittedName>
</protein>
<accession>A0ABW4XYL1</accession>
<evidence type="ECO:0000313" key="2">
    <source>
        <dbReference type="Proteomes" id="UP001597342"/>
    </source>
</evidence>
<dbReference type="Proteomes" id="UP001597342">
    <property type="component" value="Unassembled WGS sequence"/>
</dbReference>
<name>A0ABW4XYL1_9FLAO</name>
<evidence type="ECO:0000313" key="1">
    <source>
        <dbReference type="EMBL" id="MFD2100127.1"/>
    </source>
</evidence>
<keyword evidence="1" id="KW-0808">Transferase</keyword>
<sequence>MAAKDFYSLREGQKREVFTAISQKKGLPIYAVEKDWWVVQTLDIIFQLEMAQHLLFKGGTSLSKAWNIINRFSEDIDLALNREFLGFEGGLINKSQVKKLRKKSFEFVTTDFYEMLQIGFQDNGYDKVKFDFENLEGDDQDPVSILIYYPAVTDHSEYVLPRVKVELGGRSLKDPFTNCEIASFVGEEFSNQSFADTPITIPCVNPERTFLEKLFLLHEEFQRPEEKIRVERLSRHLYDVAKIYKSEHIGKAYNQELIMSIIRHRERFNSMKGVDYNTHYPPTLNPIPPEQLLGLWEADYNTMQTNMIPEDSPDFSDLLLIIKAAAETYNVLTFI</sequence>
<dbReference type="Gene3D" id="3.10.450.620">
    <property type="entry name" value="JHP933, nucleotidyltransferase-like core domain"/>
    <property type="match status" value="1"/>
</dbReference>
<dbReference type="RefSeq" id="WP_379830851.1">
    <property type="nucleotide sequence ID" value="NZ_JBHUHU010000003.1"/>
</dbReference>
<gene>
    <name evidence="1" type="ORF">ACFSJE_10100</name>
</gene>
<reference evidence="2" key="1">
    <citation type="journal article" date="2019" name="Int. J. Syst. Evol. Microbiol.">
        <title>The Global Catalogue of Microorganisms (GCM) 10K type strain sequencing project: providing services to taxonomists for standard genome sequencing and annotation.</title>
        <authorList>
            <consortium name="The Broad Institute Genomics Platform"/>
            <consortium name="The Broad Institute Genome Sequencing Center for Infectious Disease"/>
            <person name="Wu L."/>
            <person name="Ma J."/>
        </authorList>
    </citation>
    <scope>NUCLEOTIDE SEQUENCE [LARGE SCALE GENOMIC DNA]</scope>
    <source>
        <strain evidence="2">JCM 3389</strain>
    </source>
</reference>
<organism evidence="1 2">
    <name type="scientific">Flagellimonas iocasae</name>
    <dbReference type="NCBI Taxonomy" id="2055905"/>
    <lineage>
        <taxon>Bacteria</taxon>
        <taxon>Pseudomonadati</taxon>
        <taxon>Bacteroidota</taxon>
        <taxon>Flavobacteriia</taxon>
        <taxon>Flavobacteriales</taxon>
        <taxon>Flavobacteriaceae</taxon>
        <taxon>Flagellimonas</taxon>
    </lineage>
</organism>
<dbReference type="EMBL" id="JBHUHU010000003">
    <property type="protein sequence ID" value="MFD2100127.1"/>
    <property type="molecule type" value="Genomic_DNA"/>
</dbReference>
<dbReference type="Pfam" id="PF08843">
    <property type="entry name" value="AbiEii"/>
    <property type="match status" value="1"/>
</dbReference>
<dbReference type="GO" id="GO:0016740">
    <property type="term" value="F:transferase activity"/>
    <property type="evidence" value="ECO:0007669"/>
    <property type="project" value="UniProtKB-KW"/>
</dbReference>
<keyword evidence="2" id="KW-1185">Reference proteome</keyword>
<comment type="caution">
    <text evidence="1">The sequence shown here is derived from an EMBL/GenBank/DDBJ whole genome shotgun (WGS) entry which is preliminary data.</text>
</comment>
<dbReference type="InterPro" id="IPR014942">
    <property type="entry name" value="AbiEii"/>
</dbReference>